<reference evidence="4 5" key="1">
    <citation type="submission" date="2016-10" db="EMBL/GenBank/DDBJ databases">
        <title>Chromobacterium muskegensis sp. nov., an insecticidal bacterium isolated from Sphagnum bogs.</title>
        <authorList>
            <person name="Sparks M.E."/>
            <person name="Blackburn M.B."/>
            <person name="Gundersen-Rindal D.E."/>
            <person name="Mitchell A."/>
            <person name="Farrar R."/>
            <person name="Kuhar D."/>
        </authorList>
    </citation>
    <scope>NUCLEOTIDE SEQUENCE [LARGE SCALE GENOMIC DNA]</scope>
    <source>
        <strain evidence="4 5">21-1</strain>
    </source>
</reference>
<dbReference type="PRINTS" id="PR00344">
    <property type="entry name" value="BCTRLSENSOR"/>
</dbReference>
<protein>
    <recommendedName>
        <fullName evidence="2">histidine kinase</fullName>
        <ecNumber evidence="2">2.7.13.3</ecNumber>
    </recommendedName>
</protein>
<dbReference type="SMART" id="SM00388">
    <property type="entry name" value="HisKA"/>
    <property type="match status" value="1"/>
</dbReference>
<keyword evidence="4" id="KW-0808">Transferase</keyword>
<gene>
    <name evidence="4" type="ORF">BKX93_15060</name>
</gene>
<dbReference type="Pfam" id="PF02518">
    <property type="entry name" value="HATPase_c"/>
    <property type="match status" value="1"/>
</dbReference>
<dbReference type="Pfam" id="PF00512">
    <property type="entry name" value="HisKA"/>
    <property type="match status" value="1"/>
</dbReference>
<dbReference type="AlphaFoldDB" id="A0A1D9LIU4"/>
<dbReference type="InterPro" id="IPR036890">
    <property type="entry name" value="HATPase_C_sf"/>
</dbReference>
<dbReference type="InterPro" id="IPR003661">
    <property type="entry name" value="HisK_dim/P_dom"/>
</dbReference>
<dbReference type="SUPFAM" id="SSF55874">
    <property type="entry name" value="ATPase domain of HSP90 chaperone/DNA topoisomerase II/histidine kinase"/>
    <property type="match status" value="1"/>
</dbReference>
<dbReference type="EC" id="2.7.13.3" evidence="2"/>
<dbReference type="Proteomes" id="UP000178776">
    <property type="component" value="Chromosome"/>
</dbReference>
<dbReference type="InterPro" id="IPR036097">
    <property type="entry name" value="HisK_dim/P_sf"/>
</dbReference>
<evidence type="ECO:0000256" key="2">
    <source>
        <dbReference type="ARBA" id="ARBA00012438"/>
    </source>
</evidence>
<dbReference type="Gene3D" id="1.10.287.130">
    <property type="match status" value="1"/>
</dbReference>
<dbReference type="PROSITE" id="PS50109">
    <property type="entry name" value="HIS_KIN"/>
    <property type="match status" value="1"/>
</dbReference>
<name>A0A1D9LIU4_9NEIS</name>
<evidence type="ECO:0000313" key="4">
    <source>
        <dbReference type="EMBL" id="AOZ51189.1"/>
    </source>
</evidence>
<dbReference type="SMART" id="SM00387">
    <property type="entry name" value="HATPase_c"/>
    <property type="match status" value="1"/>
</dbReference>
<evidence type="ECO:0000256" key="3">
    <source>
        <dbReference type="ARBA" id="ARBA00022553"/>
    </source>
</evidence>
<dbReference type="CDD" id="cd00082">
    <property type="entry name" value="HisKA"/>
    <property type="match status" value="1"/>
</dbReference>
<dbReference type="Gene3D" id="3.30.450.20">
    <property type="entry name" value="PAS domain"/>
    <property type="match status" value="1"/>
</dbReference>
<dbReference type="Pfam" id="PF25323">
    <property type="entry name" value="6TM_PilS"/>
    <property type="match status" value="1"/>
</dbReference>
<dbReference type="GO" id="GO:0000155">
    <property type="term" value="F:phosphorelay sensor kinase activity"/>
    <property type="evidence" value="ECO:0007669"/>
    <property type="project" value="InterPro"/>
</dbReference>
<dbReference type="PANTHER" id="PTHR43065">
    <property type="entry name" value="SENSOR HISTIDINE KINASE"/>
    <property type="match status" value="1"/>
</dbReference>
<keyword evidence="4" id="KW-0418">Kinase</keyword>
<dbReference type="RefSeq" id="WP_046155275.1">
    <property type="nucleotide sequence ID" value="NZ_CP017707.1"/>
</dbReference>
<accession>A0A1D9LIU4</accession>
<dbReference type="PANTHER" id="PTHR43065:SF52">
    <property type="entry name" value="SENSOR PROTEIN KINASE PILS"/>
    <property type="match status" value="1"/>
</dbReference>
<comment type="catalytic activity">
    <reaction evidence="1">
        <text>ATP + protein L-histidine = ADP + protein N-phospho-L-histidine.</text>
        <dbReference type="EC" id="2.7.13.3"/>
    </reaction>
</comment>
<dbReference type="CDD" id="cd00130">
    <property type="entry name" value="PAS"/>
    <property type="match status" value="1"/>
</dbReference>
<dbReference type="SUPFAM" id="SSF47384">
    <property type="entry name" value="Homodimeric domain of signal transducing histidine kinase"/>
    <property type="match status" value="1"/>
</dbReference>
<dbReference type="InterPro" id="IPR005467">
    <property type="entry name" value="His_kinase_dom"/>
</dbReference>
<dbReference type="STRING" id="1108595.BKX93_15060"/>
<dbReference type="InterPro" id="IPR004358">
    <property type="entry name" value="Sig_transdc_His_kin-like_C"/>
</dbReference>
<evidence type="ECO:0000256" key="1">
    <source>
        <dbReference type="ARBA" id="ARBA00000085"/>
    </source>
</evidence>
<dbReference type="InterPro" id="IPR003594">
    <property type="entry name" value="HATPase_dom"/>
</dbReference>
<sequence length="518" mass="57058">MFRTAQPQTLSPRAALLFVNGFRALLLLVLFTLSLLPGGDGQSLIEGGRQFYAWSGIYLLLIGVWYSLREGKLGHTLQLTLAIAADIAMMVWLMAMNDGIHGGFGLLLLPYLAAAGLLSTGRYALFYAAIATLALFSYSGFEHWLGLARQFDLSYSALLASACFVTAIATWRLGRMARASEELAAQRGGEIANLNHLNELILQSQRDAVVVLDEDGHLRQFNLQAERYFNRLQRGQLLPELLPLVSRWRDDGSPALPTFVEHSARGRQLVGRLVPVPVPEGQMRGVVLFMRDMADMAEEAKRVKLAALGRLTANIAHEIRNPLSAISHAGDLLAEDETDPARQRLLRIVQDNARRINGMVEDVLTLGRRDRVRREPIELAPFVAQQLEHFSMSQPDAAGAVRCELADDCRLSFDRGHLAQILGNLLANAWRHGSRRPGSVRLQAGIAENHLILRVIDDGPGVAEADQARLFEPFFTTESAGSGLGLYIARELAEANGARLDYSPPGGVFRLICHLAYD</sequence>
<keyword evidence="3" id="KW-0597">Phosphoprotein</keyword>
<dbReference type="EMBL" id="CP017707">
    <property type="protein sequence ID" value="AOZ51189.1"/>
    <property type="molecule type" value="Genomic_DNA"/>
</dbReference>
<organism evidence="4 5">
    <name type="scientific">Chromobacterium vaccinii</name>
    <dbReference type="NCBI Taxonomy" id="1108595"/>
    <lineage>
        <taxon>Bacteria</taxon>
        <taxon>Pseudomonadati</taxon>
        <taxon>Pseudomonadota</taxon>
        <taxon>Betaproteobacteria</taxon>
        <taxon>Neisseriales</taxon>
        <taxon>Chromobacteriaceae</taxon>
        <taxon>Chromobacterium</taxon>
    </lineage>
</organism>
<dbReference type="InterPro" id="IPR000014">
    <property type="entry name" value="PAS"/>
</dbReference>
<dbReference type="KEGG" id="cvc:BKX93_15060"/>
<dbReference type="Gene3D" id="3.30.565.10">
    <property type="entry name" value="Histidine kinase-like ATPase, C-terminal domain"/>
    <property type="match status" value="1"/>
</dbReference>
<evidence type="ECO:0000313" key="5">
    <source>
        <dbReference type="Proteomes" id="UP000178776"/>
    </source>
</evidence>
<dbReference type="GeneID" id="68842527"/>
<proteinExistence type="predicted"/>